<protein>
    <submittedName>
        <fullName evidence="7">Uncharacterized protein</fullName>
    </submittedName>
</protein>
<dbReference type="SUPFAM" id="SSF69279">
    <property type="entry name" value="Phage tail proteins"/>
    <property type="match status" value="2"/>
</dbReference>
<dbReference type="RefSeq" id="WP_101894198.1">
    <property type="nucleotide sequence ID" value="NZ_CP022684.1"/>
</dbReference>
<organism evidence="7 8">
    <name type="scientific">Ketobacter alkanivorans</name>
    <dbReference type="NCBI Taxonomy" id="1917421"/>
    <lineage>
        <taxon>Bacteria</taxon>
        <taxon>Pseudomonadati</taxon>
        <taxon>Pseudomonadota</taxon>
        <taxon>Gammaproteobacteria</taxon>
        <taxon>Pseudomonadales</taxon>
        <taxon>Ketobacteraceae</taxon>
        <taxon>Ketobacter</taxon>
    </lineage>
</organism>
<dbReference type="KEGG" id="kak:Kalk_10465"/>
<sequence length="761" mass="83943">MTVPANVTRFLFQIPSLQEPLRVVGFDIKAAISAPFRCEVELACENSGLDLQNLIGKNGLLTLFDERTPQYLHGEILNIQQGETGNRFTLYTLTLVPKIEFLQYRSNLRIFQQKSVPDIIRQVLKEASIQGQDLELDLSGSYPLREYCTQYGETDFHFVSRLMEEEGLFYFFQHQFDRHVLVISDNNQRFQPIAGAATVRFKERTGMVSDQESIYELSAHASIRPGKVTLRDYFFEKTKLRLEHSALQGDYSALEQYHYRGNFADPAQGERYATLRQQSHQALARRIEGESDCQRLWAGARFSVKDHPQKDLNAEHILIAVHIQGRQPQSLGEGSSSEGTRFYVQFKAIPASVPYRPQALTPAPRIEGTQTAFVTGPAGEEIYTDKFGRVKVQFHWDREGQYDENSTCWLRVSQALAGNQWGAMVIPRVGQEVMVAFLGGDPDRPIVTGALYNGTSAVPYELPAHKTRSTFKSHSSPGGGGFNELRIEDKKGQEQIYLHAEKNLDVYVRNEWKEWIGNEQHTTVANNLNQSVGADQNTIIKQNHNLKVGKNLSQNVAQKAQLKIGGSHVEQAGQDIVLKAGMTLVIQAGVELTLKAGGGLVKLDPSGVTVKGPMVRINTGGAATPGKPAQITPPAPPLAADKGDPAGKASAPAMPNTAPVVQAVISTDALKGGNESVQRAAVSSRDTRVTLKEIETTPAWVGIQLSDDQGRPVANQAYVITDSKGKEYTGTTDATGMARLEGLPVGACDVQFPDSEEWKKQ</sequence>
<comment type="similarity">
    <text evidence="2">Belongs to the VgrG protein family.</text>
</comment>
<dbReference type="InterPro" id="IPR006531">
    <property type="entry name" value="Gp5/Vgr_OB"/>
</dbReference>
<dbReference type="Pfam" id="PF04717">
    <property type="entry name" value="Phage_base_V"/>
    <property type="match status" value="1"/>
</dbReference>
<feature type="domain" description="Gp5/Type VI secretion system Vgr protein OB-fold" evidence="5">
    <location>
        <begin position="384"/>
        <end position="452"/>
    </location>
</feature>
<evidence type="ECO:0000256" key="1">
    <source>
        <dbReference type="ARBA" id="ARBA00004613"/>
    </source>
</evidence>
<dbReference type="Gene3D" id="4.10.220.110">
    <property type="match status" value="1"/>
</dbReference>
<dbReference type="InterPro" id="IPR017847">
    <property type="entry name" value="T6SS_RhsGE_Vgr_subset"/>
</dbReference>
<dbReference type="Gene3D" id="2.40.50.230">
    <property type="entry name" value="Gp5 N-terminal domain"/>
    <property type="match status" value="1"/>
</dbReference>
<dbReference type="GO" id="GO:0005576">
    <property type="term" value="C:extracellular region"/>
    <property type="evidence" value="ECO:0007669"/>
    <property type="project" value="UniProtKB-SubCell"/>
</dbReference>
<dbReference type="SUPFAM" id="SSF69255">
    <property type="entry name" value="gp5 N-terminal domain-like"/>
    <property type="match status" value="1"/>
</dbReference>
<dbReference type="Proteomes" id="UP000235116">
    <property type="component" value="Chromosome"/>
</dbReference>
<dbReference type="PANTHER" id="PTHR32305:SF15">
    <property type="entry name" value="PROTEIN RHSA-RELATED"/>
    <property type="match status" value="1"/>
</dbReference>
<evidence type="ECO:0000259" key="5">
    <source>
        <dbReference type="Pfam" id="PF04717"/>
    </source>
</evidence>
<evidence type="ECO:0000256" key="2">
    <source>
        <dbReference type="ARBA" id="ARBA00005558"/>
    </source>
</evidence>
<dbReference type="Gene3D" id="3.55.50.10">
    <property type="entry name" value="Baseplate protein-like domains"/>
    <property type="match status" value="1"/>
</dbReference>
<dbReference type="AlphaFoldDB" id="A0A2K9LMV6"/>
<accession>A0A2K9LMV6</accession>
<dbReference type="OrthoDB" id="9762420at2"/>
<dbReference type="NCBIfam" id="TIGR03361">
    <property type="entry name" value="VI_Rhs_Vgr"/>
    <property type="match status" value="1"/>
</dbReference>
<dbReference type="NCBIfam" id="TIGR01646">
    <property type="entry name" value="vgr_GE"/>
    <property type="match status" value="1"/>
</dbReference>
<gene>
    <name evidence="7" type="ORF">Kalk_10465</name>
</gene>
<feature type="region of interest" description="Disordered" evidence="4">
    <location>
        <begin position="620"/>
        <end position="652"/>
    </location>
</feature>
<dbReference type="InterPro" id="IPR054030">
    <property type="entry name" value="Gp5_Vgr_C"/>
</dbReference>
<dbReference type="SUPFAM" id="SSF69349">
    <property type="entry name" value="Phage fibre proteins"/>
    <property type="match status" value="1"/>
</dbReference>
<reference evidence="8" key="1">
    <citation type="submission" date="2017-08" db="EMBL/GenBank/DDBJ databases">
        <title>Direct submision.</title>
        <authorList>
            <person name="Kim S.-J."/>
            <person name="Rhee S.-K."/>
        </authorList>
    </citation>
    <scope>NUCLEOTIDE SEQUENCE [LARGE SCALE GENOMIC DNA]</scope>
    <source>
        <strain evidence="8">GI5</strain>
    </source>
</reference>
<dbReference type="InterPro" id="IPR050708">
    <property type="entry name" value="T6SS_VgrG/RHS"/>
</dbReference>
<dbReference type="Pfam" id="PF05954">
    <property type="entry name" value="Phage_GPD"/>
    <property type="match status" value="1"/>
</dbReference>
<dbReference type="InterPro" id="IPR006533">
    <property type="entry name" value="T6SS_Vgr_RhsGE"/>
</dbReference>
<name>A0A2K9LMV6_9GAMM</name>
<evidence type="ECO:0000256" key="3">
    <source>
        <dbReference type="ARBA" id="ARBA00022525"/>
    </source>
</evidence>
<evidence type="ECO:0000256" key="4">
    <source>
        <dbReference type="SAM" id="MobiDB-lite"/>
    </source>
</evidence>
<dbReference type="EMBL" id="CP022684">
    <property type="protein sequence ID" value="AUM12815.1"/>
    <property type="molecule type" value="Genomic_DNA"/>
</dbReference>
<dbReference type="PANTHER" id="PTHR32305">
    <property type="match status" value="1"/>
</dbReference>
<evidence type="ECO:0000259" key="6">
    <source>
        <dbReference type="Pfam" id="PF22178"/>
    </source>
</evidence>
<comment type="subcellular location">
    <subcellularLocation>
        <location evidence="1">Secreted</location>
    </subcellularLocation>
</comment>
<dbReference type="Pfam" id="PF22178">
    <property type="entry name" value="Gp5_trimer_C"/>
    <property type="match status" value="1"/>
</dbReference>
<feature type="domain" description="Gp5/Type VI secretion system Vgr C-terminal trimerisation" evidence="6">
    <location>
        <begin position="469"/>
        <end position="575"/>
    </location>
</feature>
<keyword evidence="3" id="KW-0964">Secreted</keyword>
<dbReference type="Gene3D" id="2.30.110.50">
    <property type="match status" value="1"/>
</dbReference>
<keyword evidence="8" id="KW-1185">Reference proteome</keyword>
<evidence type="ECO:0000313" key="7">
    <source>
        <dbReference type="EMBL" id="AUM12815.1"/>
    </source>
</evidence>
<dbReference type="InterPro" id="IPR037026">
    <property type="entry name" value="Vgr_OB-fold_dom_sf"/>
</dbReference>
<evidence type="ECO:0000313" key="8">
    <source>
        <dbReference type="Proteomes" id="UP000235116"/>
    </source>
</evidence>
<proteinExistence type="inferred from homology"/>